<protein>
    <recommendedName>
        <fullName evidence="10">Protein-export membrane protein SecG</fullName>
    </recommendedName>
</protein>
<dbReference type="Pfam" id="PF03840">
    <property type="entry name" value="SecG"/>
    <property type="match status" value="1"/>
</dbReference>
<feature type="transmembrane region" description="Helical" evidence="10">
    <location>
        <begin position="6"/>
        <end position="25"/>
    </location>
</feature>
<evidence type="ECO:0000313" key="12">
    <source>
        <dbReference type="EMBL" id="VGO14601.1"/>
    </source>
</evidence>
<dbReference type="GO" id="GO:0005886">
    <property type="term" value="C:plasma membrane"/>
    <property type="evidence" value="ECO:0007669"/>
    <property type="project" value="UniProtKB-SubCell"/>
</dbReference>
<dbReference type="Proteomes" id="UP000366872">
    <property type="component" value="Unassembled WGS sequence"/>
</dbReference>
<keyword evidence="13" id="KW-1185">Reference proteome</keyword>
<feature type="transmembrane region" description="Helical" evidence="10">
    <location>
        <begin position="57"/>
        <end position="77"/>
    </location>
</feature>
<evidence type="ECO:0000256" key="9">
    <source>
        <dbReference type="ARBA" id="ARBA00023136"/>
    </source>
</evidence>
<proteinExistence type="inferred from homology"/>
<accession>A0A6C2U4Y4</accession>
<name>A0A6C2U4Y4_PONDE</name>
<dbReference type="GO" id="GO:0065002">
    <property type="term" value="P:intracellular protein transmembrane transport"/>
    <property type="evidence" value="ECO:0007669"/>
    <property type="project" value="TreeGrafter"/>
</dbReference>
<evidence type="ECO:0000256" key="7">
    <source>
        <dbReference type="ARBA" id="ARBA00022989"/>
    </source>
</evidence>
<evidence type="ECO:0000256" key="8">
    <source>
        <dbReference type="ARBA" id="ARBA00023010"/>
    </source>
</evidence>
<dbReference type="PANTHER" id="PTHR34182:SF1">
    <property type="entry name" value="PROTEIN-EXPORT MEMBRANE PROTEIN SECG"/>
    <property type="match status" value="1"/>
</dbReference>
<keyword evidence="4 10" id="KW-1003">Cell membrane</keyword>
<evidence type="ECO:0000256" key="5">
    <source>
        <dbReference type="ARBA" id="ARBA00022692"/>
    </source>
</evidence>
<comment type="subcellular location">
    <subcellularLocation>
        <location evidence="1 10">Cell membrane</location>
        <topology evidence="1 10">Multi-pass membrane protein</topology>
    </subcellularLocation>
</comment>
<keyword evidence="9 10" id="KW-0472">Membrane</keyword>
<dbReference type="PRINTS" id="PR01651">
    <property type="entry name" value="SECGEXPORT"/>
</dbReference>
<comment type="function">
    <text evidence="10">Involved in protein export. Participates in an early event of protein translocation.</text>
</comment>
<dbReference type="RefSeq" id="WP_136080068.1">
    <property type="nucleotide sequence ID" value="NZ_CAAHFG010000001.1"/>
</dbReference>
<keyword evidence="3 10" id="KW-0813">Transport</keyword>
<dbReference type="PANTHER" id="PTHR34182">
    <property type="entry name" value="PROTEIN-EXPORT MEMBRANE PROTEIN SECG"/>
    <property type="match status" value="1"/>
</dbReference>
<organism evidence="12 13">
    <name type="scientific">Pontiella desulfatans</name>
    <dbReference type="NCBI Taxonomy" id="2750659"/>
    <lineage>
        <taxon>Bacteria</taxon>
        <taxon>Pseudomonadati</taxon>
        <taxon>Kiritimatiellota</taxon>
        <taxon>Kiritimatiellia</taxon>
        <taxon>Kiritimatiellales</taxon>
        <taxon>Pontiellaceae</taxon>
        <taxon>Pontiella</taxon>
    </lineage>
</organism>
<feature type="region of interest" description="Disordered" evidence="11">
    <location>
        <begin position="103"/>
        <end position="129"/>
    </location>
</feature>
<keyword evidence="7 10" id="KW-1133">Transmembrane helix</keyword>
<evidence type="ECO:0000256" key="1">
    <source>
        <dbReference type="ARBA" id="ARBA00004651"/>
    </source>
</evidence>
<sequence>MIFLKALFIVIEVICCLLLIGLVLLQKSKSEGLGLAFGAGAGESMFGARAGNVLSKATVVIGAVFIASSLILSVMFAQQETTLMGGVESDPVQPVAVQPGLIEGLDTGAPATEGAPAETLPAQPAQPAE</sequence>
<keyword evidence="6 10" id="KW-0653">Protein transport</keyword>
<keyword evidence="5 10" id="KW-0812">Transmembrane</keyword>
<evidence type="ECO:0000256" key="11">
    <source>
        <dbReference type="SAM" id="MobiDB-lite"/>
    </source>
</evidence>
<dbReference type="InterPro" id="IPR004692">
    <property type="entry name" value="SecG"/>
</dbReference>
<evidence type="ECO:0000256" key="2">
    <source>
        <dbReference type="ARBA" id="ARBA00008445"/>
    </source>
</evidence>
<evidence type="ECO:0000256" key="10">
    <source>
        <dbReference type="RuleBase" id="RU365087"/>
    </source>
</evidence>
<dbReference type="GO" id="GO:0015450">
    <property type="term" value="F:protein-transporting ATPase activity"/>
    <property type="evidence" value="ECO:0007669"/>
    <property type="project" value="UniProtKB-UniRule"/>
</dbReference>
<evidence type="ECO:0000256" key="6">
    <source>
        <dbReference type="ARBA" id="ARBA00022927"/>
    </source>
</evidence>
<evidence type="ECO:0000256" key="3">
    <source>
        <dbReference type="ARBA" id="ARBA00022448"/>
    </source>
</evidence>
<evidence type="ECO:0000313" key="13">
    <source>
        <dbReference type="Proteomes" id="UP000366872"/>
    </source>
</evidence>
<dbReference type="GO" id="GO:0009306">
    <property type="term" value="P:protein secretion"/>
    <property type="evidence" value="ECO:0007669"/>
    <property type="project" value="UniProtKB-UniRule"/>
</dbReference>
<dbReference type="NCBIfam" id="TIGR00810">
    <property type="entry name" value="secG"/>
    <property type="match status" value="1"/>
</dbReference>
<evidence type="ECO:0000256" key="4">
    <source>
        <dbReference type="ARBA" id="ARBA00022475"/>
    </source>
</evidence>
<dbReference type="GO" id="GO:0043952">
    <property type="term" value="P:protein transport by the Sec complex"/>
    <property type="evidence" value="ECO:0007669"/>
    <property type="project" value="TreeGrafter"/>
</dbReference>
<keyword evidence="8 10" id="KW-0811">Translocation</keyword>
<dbReference type="AlphaFoldDB" id="A0A6C2U4Y4"/>
<dbReference type="EMBL" id="CAAHFG010000001">
    <property type="protein sequence ID" value="VGO14601.1"/>
    <property type="molecule type" value="Genomic_DNA"/>
</dbReference>
<comment type="similarity">
    <text evidence="2 10">Belongs to the SecG family.</text>
</comment>
<reference evidence="12 13" key="1">
    <citation type="submission" date="2019-04" db="EMBL/GenBank/DDBJ databases">
        <authorList>
            <person name="Van Vliet M D."/>
        </authorList>
    </citation>
    <scope>NUCLEOTIDE SEQUENCE [LARGE SCALE GENOMIC DNA]</scope>
    <source>
        <strain evidence="12 13">F1</strain>
    </source>
</reference>
<gene>
    <name evidence="12" type="primary">secG</name>
    <name evidence="12" type="ORF">PDESU_03164</name>
</gene>